<dbReference type="Pfam" id="PF18818">
    <property type="entry name" value="MPTase-PolyVal"/>
    <property type="match status" value="1"/>
</dbReference>
<name>A0A4Y8WPN7_9PORP</name>
<evidence type="ECO:0000256" key="1">
    <source>
        <dbReference type="SAM" id="MobiDB-lite"/>
    </source>
</evidence>
<keyword evidence="2" id="KW-1133">Transmembrane helix</keyword>
<dbReference type="Proteomes" id="UP000297225">
    <property type="component" value="Unassembled WGS sequence"/>
</dbReference>
<reference evidence="5 6" key="1">
    <citation type="submission" date="2019-03" db="EMBL/GenBank/DDBJ databases">
        <title>Porphyromonas levii Isolated from the Uterus of Dairy Cows.</title>
        <authorList>
            <person name="Francis A.M."/>
        </authorList>
    </citation>
    <scope>NUCLEOTIDE SEQUENCE [LARGE SCALE GENOMIC DNA]</scope>
    <source>
        <strain evidence="5 6">AF5678</strain>
    </source>
</reference>
<feature type="region of interest" description="Disordered" evidence="1">
    <location>
        <begin position="841"/>
        <end position="866"/>
    </location>
</feature>
<dbReference type="RefSeq" id="WP_134849275.1">
    <property type="nucleotide sequence ID" value="NZ_CP197400.1"/>
</dbReference>
<accession>A0A4Y8WPN7</accession>
<feature type="domain" description="N-terminal" evidence="3">
    <location>
        <begin position="6"/>
        <end position="133"/>
    </location>
</feature>
<evidence type="ECO:0000256" key="2">
    <source>
        <dbReference type="SAM" id="Phobius"/>
    </source>
</evidence>
<organism evidence="5 6">
    <name type="scientific">Porphyromonas levii</name>
    <dbReference type="NCBI Taxonomy" id="28114"/>
    <lineage>
        <taxon>Bacteria</taxon>
        <taxon>Pseudomonadati</taxon>
        <taxon>Bacteroidota</taxon>
        <taxon>Bacteroidia</taxon>
        <taxon>Bacteroidales</taxon>
        <taxon>Porphyromonadaceae</taxon>
        <taxon>Porphyromonas</taxon>
    </lineage>
</organism>
<dbReference type="AlphaFoldDB" id="A0A4Y8WPN7"/>
<dbReference type="InterPro" id="IPR013610">
    <property type="entry name" value="ArdC_N"/>
</dbReference>
<evidence type="ECO:0000259" key="3">
    <source>
        <dbReference type="Pfam" id="PF08401"/>
    </source>
</evidence>
<protein>
    <submittedName>
        <fullName evidence="5">DUF1738 domain-containing protein</fullName>
    </submittedName>
</protein>
<proteinExistence type="predicted"/>
<dbReference type="Pfam" id="PF08401">
    <property type="entry name" value="ArdcN"/>
    <property type="match status" value="1"/>
</dbReference>
<feature type="domain" description="Polyvalent protein metallopeptidase" evidence="4">
    <location>
        <begin position="187"/>
        <end position="288"/>
    </location>
</feature>
<dbReference type="OrthoDB" id="9792687at2"/>
<dbReference type="InterPro" id="IPR041459">
    <property type="entry name" value="MPTase-PolyVal"/>
</dbReference>
<feature type="compositionally biased region" description="Low complexity" evidence="1">
    <location>
        <begin position="853"/>
        <end position="866"/>
    </location>
</feature>
<sequence length="866" mass="99549">MKLDKKFAEALTDALINKIKAIEVEHYEVPWFDNVATAPRNLDGQTYKGLNRFLLSWLGGHREVPVYMTFLRAKKEGLSVLSGEKSIPIQYSNKIAFHKETKKSISIDKYDELSADEKKEYSVAYMLNHYNVFNIEQTNVKEVKPELYEKLKAESIAQSRAITASNKPLDTLVEQQRWYTPIRLDQVTEAFYRPSTDTIHLPKREFFKSDDLYHSTMLHEMAHSTGHKDRLNREIKDRFGSEKYGKEELVAELSAAIVGQQYRVSKTILEGNAHYLHNWLGAIKQEPEFLNEVLEDVLNASNMIVDRVEEVQKKHMDKTMSTKETKQGKSAYDLQAQYSRINALYPTSVTTDKDRQVVNRIKQAEAIIRRYNENITNHLGLDFYKDEQKVHQSLDRSIYAAPINVSTNLSAGESPQYQVEVQDSMKVSEELIALAEIYSKEQSMTPDKVNEHGIELPDSLMTSLRTRQIIMSDLELNFSPEKETELLEEKMRIEDKIRLQLRTYIAEKFGHQLPAISTFDEKMQALEGLEEHIPQDNRVKLLHDGLHDSFPLVITTENTEKNRRELEAIDAEYEILPTGKLRYKGAVRIQEGYTLENTEKNKSFLQKNNINYDVVKSNRLYVSNKAPNVGAMLFLALGAISPVIGIMVMVHLANKKSLEKLFNTKEAFTNKEVNRLNKGETIRKTVREDGRKVEKYYFVDDETLRLRSIPVNEVHLPNRVNGISLSISQLQNLREGKEVTGYDKETDKYYQARLDLNNPKTIEMGLKEMKAEKEYSYAPKPNSPDSEKIAYVALHGAQGVNDIWELGGVDLERDSFLDKYDIEGFYKDYLTANKSNDMARAKDLDNEIKNTASQSQSQGQSQGLSR</sequence>
<gene>
    <name evidence="5" type="ORF">E4P47_05770</name>
</gene>
<evidence type="ECO:0000313" key="5">
    <source>
        <dbReference type="EMBL" id="TFH94904.1"/>
    </source>
</evidence>
<keyword evidence="6" id="KW-1185">Reference proteome</keyword>
<comment type="caution">
    <text evidence="5">The sequence shown here is derived from an EMBL/GenBank/DDBJ whole genome shotgun (WGS) entry which is preliminary data.</text>
</comment>
<keyword evidence="2" id="KW-0472">Membrane</keyword>
<dbReference type="EMBL" id="SPNC01000077">
    <property type="protein sequence ID" value="TFH94904.1"/>
    <property type="molecule type" value="Genomic_DNA"/>
</dbReference>
<evidence type="ECO:0000313" key="6">
    <source>
        <dbReference type="Proteomes" id="UP000297225"/>
    </source>
</evidence>
<dbReference type="GO" id="GO:0003697">
    <property type="term" value="F:single-stranded DNA binding"/>
    <property type="evidence" value="ECO:0007669"/>
    <property type="project" value="InterPro"/>
</dbReference>
<feature type="transmembrane region" description="Helical" evidence="2">
    <location>
        <begin position="629"/>
        <end position="653"/>
    </location>
</feature>
<keyword evidence="2" id="KW-0812">Transmembrane</keyword>
<evidence type="ECO:0000259" key="4">
    <source>
        <dbReference type="Pfam" id="PF18818"/>
    </source>
</evidence>